<gene>
    <name evidence="12" type="ORF">KP509_37G010800</name>
</gene>
<proteinExistence type="inferred from homology"/>
<feature type="binding site" evidence="9">
    <location>
        <position position="51"/>
    </location>
    <ligand>
        <name>CoA</name>
        <dbReference type="ChEBI" id="CHEBI:57287"/>
    </ligand>
</feature>
<dbReference type="InterPro" id="IPR013328">
    <property type="entry name" value="6PGD_dom2"/>
</dbReference>
<feature type="binding site" evidence="8">
    <location>
        <position position="145"/>
    </location>
    <ligand>
        <name>NAD(+)</name>
        <dbReference type="ChEBI" id="CHEBI:57540"/>
    </ligand>
</feature>
<dbReference type="PIRSF" id="PIRSF000105">
    <property type="entry name" value="HCDH"/>
    <property type="match status" value="1"/>
</dbReference>
<dbReference type="InterPro" id="IPR006176">
    <property type="entry name" value="3-OHacyl-CoA_DH_NAD-bd"/>
</dbReference>
<keyword evidence="4" id="KW-0560">Oxidoreductase</keyword>
<evidence type="ECO:0000256" key="4">
    <source>
        <dbReference type="ARBA" id="ARBA00023002"/>
    </source>
</evidence>
<dbReference type="InterPro" id="IPR022694">
    <property type="entry name" value="3-OHacyl-CoA_DH"/>
</dbReference>
<dbReference type="GO" id="GO:0006631">
    <property type="term" value="P:fatty acid metabolic process"/>
    <property type="evidence" value="ECO:0007669"/>
    <property type="project" value="InterPro"/>
</dbReference>
<keyword evidence="8" id="KW-0520">NAD</keyword>
<sequence length="285" mass="30963">MAHPVKIIGVVGAGQMGSGISQLAASAGFQVLMMDVDQPAISRGLNSISSSLSRFVRKGAITQEKMDESLGLIRPTTSLEDFQPADFVVEAVAEEESLKKRIFSQMDKIVKPSAILASNTSSISITRLANSTKRPTQVIGMHFMNPPPLMKLVEVVRGMATEDPVFETTKVLAERLGKTVCCSKDYPGFIVNRIIMPMINEAFYALMEGVGTADDIDSGMKLGTNHPMGPLELADFIGLDTCLSIMRVLHQGLGDTKYRPCPLLVRYVDAGWLGKKTGRGVYQHD</sequence>
<dbReference type="Gene3D" id="3.40.50.720">
    <property type="entry name" value="NAD(P)-binding Rossmann-like Domain"/>
    <property type="match status" value="1"/>
</dbReference>
<feature type="domain" description="3-hydroxyacyl-CoA dehydrogenase NAD binding" evidence="11">
    <location>
        <begin position="8"/>
        <end position="185"/>
    </location>
</feature>
<dbReference type="AlphaFoldDB" id="A0A8T2Q5E5"/>
<dbReference type="PANTHER" id="PTHR48075:SF5">
    <property type="entry name" value="3-HYDROXYBUTYRYL-COA DEHYDROGENASE"/>
    <property type="match status" value="1"/>
</dbReference>
<dbReference type="EMBL" id="CM035442">
    <property type="protein sequence ID" value="KAH7279217.1"/>
    <property type="molecule type" value="Genomic_DNA"/>
</dbReference>
<comment type="catalytic activity">
    <reaction evidence="5">
        <text>a (3S)-3-hydroxyacyl-CoA = a (2E)-enoyl-CoA + H2O</text>
        <dbReference type="Rhea" id="RHEA:16105"/>
        <dbReference type="ChEBI" id="CHEBI:15377"/>
        <dbReference type="ChEBI" id="CHEBI:57318"/>
        <dbReference type="ChEBI" id="CHEBI:58856"/>
        <dbReference type="EC" id="4.2.1.17"/>
    </reaction>
</comment>
<dbReference type="Proteomes" id="UP000825935">
    <property type="component" value="Chromosome 37"/>
</dbReference>
<evidence type="ECO:0000256" key="5">
    <source>
        <dbReference type="ARBA" id="ARBA00023709"/>
    </source>
</evidence>
<evidence type="ECO:0000256" key="1">
    <source>
        <dbReference type="ARBA" id="ARBA00005005"/>
    </source>
</evidence>
<keyword evidence="13" id="KW-1185">Reference proteome</keyword>
<comment type="catalytic activity">
    <reaction evidence="6">
        <text>a 4-saturated-(3S)-3-hydroxyacyl-CoA = a (3E)-enoyl-CoA + H2O</text>
        <dbReference type="Rhea" id="RHEA:20724"/>
        <dbReference type="ChEBI" id="CHEBI:15377"/>
        <dbReference type="ChEBI" id="CHEBI:58521"/>
        <dbReference type="ChEBI" id="CHEBI:137480"/>
        <dbReference type="EC" id="4.2.1.17"/>
    </reaction>
</comment>
<dbReference type="OMA" id="MAHPMGP"/>
<evidence type="ECO:0000256" key="8">
    <source>
        <dbReference type="PIRSR" id="PIRSR000105-2"/>
    </source>
</evidence>
<feature type="binding site" evidence="8">
    <location>
        <position position="276"/>
    </location>
    <ligand>
        <name>NAD(+)</name>
        <dbReference type="ChEBI" id="CHEBI:57540"/>
    </ligand>
</feature>
<feature type="domain" description="3-hydroxyacyl-CoA dehydrogenase C-terminal" evidence="10">
    <location>
        <begin position="188"/>
        <end position="283"/>
    </location>
</feature>
<evidence type="ECO:0000313" key="12">
    <source>
        <dbReference type="EMBL" id="KAH7279217.1"/>
    </source>
</evidence>
<evidence type="ECO:0000256" key="9">
    <source>
        <dbReference type="PIRSR" id="PIRSR000105-3"/>
    </source>
</evidence>
<dbReference type="NCBIfam" id="NF005715">
    <property type="entry name" value="PRK07530.1"/>
    <property type="match status" value="1"/>
</dbReference>
<evidence type="ECO:0000256" key="6">
    <source>
        <dbReference type="ARBA" id="ARBA00023717"/>
    </source>
</evidence>
<evidence type="ECO:0000256" key="2">
    <source>
        <dbReference type="ARBA" id="ARBA00007005"/>
    </source>
</evidence>
<protein>
    <recommendedName>
        <fullName evidence="14">3-hydroxybutyryl-CoA dehydrogenase</fullName>
    </recommendedName>
</protein>
<dbReference type="FunFam" id="3.40.50.720:FF:000009">
    <property type="entry name" value="Fatty oxidation complex, alpha subunit"/>
    <property type="match status" value="1"/>
</dbReference>
<dbReference type="Pfam" id="PF02737">
    <property type="entry name" value="3HCDH_N"/>
    <property type="match status" value="1"/>
</dbReference>
<dbReference type="InterPro" id="IPR006108">
    <property type="entry name" value="3HC_DH_C"/>
</dbReference>
<dbReference type="GO" id="GO:0004300">
    <property type="term" value="F:enoyl-CoA hydratase activity"/>
    <property type="evidence" value="ECO:0007669"/>
    <property type="project" value="UniProtKB-EC"/>
</dbReference>
<dbReference type="InterPro" id="IPR008927">
    <property type="entry name" value="6-PGluconate_DH-like_C_sf"/>
</dbReference>
<feature type="binding site" evidence="8">
    <location>
        <position position="121"/>
    </location>
    <ligand>
        <name>NAD(+)</name>
        <dbReference type="ChEBI" id="CHEBI:57540"/>
    </ligand>
</feature>
<comment type="similarity">
    <text evidence="2">In the central section; belongs to the 3-hydroxyacyl-CoA dehydrogenase family.</text>
</comment>
<dbReference type="GO" id="GO:0070403">
    <property type="term" value="F:NAD+ binding"/>
    <property type="evidence" value="ECO:0007669"/>
    <property type="project" value="InterPro"/>
</dbReference>
<evidence type="ECO:0008006" key="14">
    <source>
        <dbReference type="Google" id="ProtNLM"/>
    </source>
</evidence>
<feature type="binding site" evidence="8">
    <location>
        <position position="99"/>
    </location>
    <ligand>
        <name>NAD(+)</name>
        <dbReference type="ChEBI" id="CHEBI:57540"/>
    </ligand>
</feature>
<dbReference type="NCBIfam" id="NF004474">
    <property type="entry name" value="PRK05808.1"/>
    <property type="match status" value="1"/>
</dbReference>
<dbReference type="InterPro" id="IPR036291">
    <property type="entry name" value="NAD(P)-bd_dom_sf"/>
</dbReference>
<dbReference type="Gene3D" id="1.10.1040.10">
    <property type="entry name" value="N-(1-d-carboxylethyl)-l-norvaline Dehydrogenase, domain 2"/>
    <property type="match status" value="1"/>
</dbReference>
<dbReference type="SUPFAM" id="SSF51735">
    <property type="entry name" value="NAD(P)-binding Rossmann-fold domains"/>
    <property type="match status" value="1"/>
</dbReference>
<evidence type="ECO:0000259" key="11">
    <source>
        <dbReference type="Pfam" id="PF02737"/>
    </source>
</evidence>
<feature type="site" description="Important for catalytic activity" evidence="7">
    <location>
        <position position="142"/>
    </location>
</feature>
<evidence type="ECO:0000256" key="3">
    <source>
        <dbReference type="ARBA" id="ARBA00009463"/>
    </source>
</evidence>
<organism evidence="12 13">
    <name type="scientific">Ceratopteris richardii</name>
    <name type="common">Triangle waterfern</name>
    <dbReference type="NCBI Taxonomy" id="49495"/>
    <lineage>
        <taxon>Eukaryota</taxon>
        <taxon>Viridiplantae</taxon>
        <taxon>Streptophyta</taxon>
        <taxon>Embryophyta</taxon>
        <taxon>Tracheophyta</taxon>
        <taxon>Polypodiopsida</taxon>
        <taxon>Polypodiidae</taxon>
        <taxon>Polypodiales</taxon>
        <taxon>Pteridineae</taxon>
        <taxon>Pteridaceae</taxon>
        <taxon>Parkerioideae</taxon>
        <taxon>Ceratopteris</taxon>
    </lineage>
</organism>
<reference evidence="12" key="1">
    <citation type="submission" date="2021-08" db="EMBL/GenBank/DDBJ databases">
        <title>WGS assembly of Ceratopteris richardii.</title>
        <authorList>
            <person name="Marchant D.B."/>
            <person name="Chen G."/>
            <person name="Jenkins J."/>
            <person name="Shu S."/>
            <person name="Leebens-Mack J."/>
            <person name="Grimwood J."/>
            <person name="Schmutz J."/>
            <person name="Soltis P."/>
            <person name="Soltis D."/>
            <person name="Chen Z.-H."/>
        </authorList>
    </citation>
    <scope>NUCLEOTIDE SEQUENCE</scope>
    <source>
        <strain evidence="12">Whitten #5841</strain>
        <tissue evidence="12">Leaf</tissue>
    </source>
</reference>
<dbReference type="GO" id="GO:0016616">
    <property type="term" value="F:oxidoreductase activity, acting on the CH-OH group of donors, NAD or NADP as acceptor"/>
    <property type="evidence" value="ECO:0007669"/>
    <property type="project" value="InterPro"/>
</dbReference>
<feature type="binding site" evidence="8">
    <location>
        <position position="35"/>
    </location>
    <ligand>
        <name>NAD(+)</name>
        <dbReference type="ChEBI" id="CHEBI:57540"/>
    </ligand>
</feature>
<evidence type="ECO:0000259" key="10">
    <source>
        <dbReference type="Pfam" id="PF00725"/>
    </source>
</evidence>
<feature type="binding site" evidence="9">
    <location>
        <position position="121"/>
    </location>
    <ligand>
        <name>CoA</name>
        <dbReference type="ChEBI" id="CHEBI:57287"/>
    </ligand>
</feature>
<dbReference type="PROSITE" id="PS00067">
    <property type="entry name" value="3HCDH"/>
    <property type="match status" value="1"/>
</dbReference>
<accession>A0A8T2Q5E5</accession>
<feature type="binding site" evidence="9">
    <location>
        <position position="58"/>
    </location>
    <ligand>
        <name>CoA</name>
        <dbReference type="ChEBI" id="CHEBI:57287"/>
    </ligand>
</feature>
<evidence type="ECO:0000256" key="7">
    <source>
        <dbReference type="PIRSR" id="PIRSR000105-1"/>
    </source>
</evidence>
<comment type="similarity">
    <text evidence="3">Belongs to the 3-hydroxyacyl-CoA dehydrogenase family.</text>
</comment>
<feature type="binding site" evidence="8">
    <location>
        <begin position="12"/>
        <end position="17"/>
    </location>
    <ligand>
        <name>NAD(+)</name>
        <dbReference type="ChEBI" id="CHEBI:57540"/>
    </ligand>
</feature>
<comment type="pathway">
    <text evidence="1">Lipid metabolism; fatty acid beta-oxidation.</text>
</comment>
<dbReference type="Pfam" id="PF00725">
    <property type="entry name" value="3HCDH"/>
    <property type="match status" value="1"/>
</dbReference>
<feature type="binding site" evidence="8">
    <location>
        <position position="94"/>
    </location>
    <ligand>
        <name>NAD(+)</name>
        <dbReference type="ChEBI" id="CHEBI:57540"/>
    </ligand>
</feature>
<dbReference type="SUPFAM" id="SSF48179">
    <property type="entry name" value="6-phosphogluconate dehydrogenase C-terminal domain-like"/>
    <property type="match status" value="1"/>
</dbReference>
<evidence type="ECO:0000313" key="13">
    <source>
        <dbReference type="Proteomes" id="UP000825935"/>
    </source>
</evidence>
<dbReference type="OrthoDB" id="5958943at2759"/>
<dbReference type="InterPro" id="IPR006180">
    <property type="entry name" value="3-OHacyl-CoA_DH_CS"/>
</dbReference>
<dbReference type="PANTHER" id="PTHR48075">
    <property type="entry name" value="3-HYDROXYACYL-COA DEHYDROGENASE FAMILY PROTEIN"/>
    <property type="match status" value="1"/>
</dbReference>
<comment type="caution">
    <text evidence="12">The sequence shown here is derived from an EMBL/GenBank/DDBJ whole genome shotgun (WGS) entry which is preliminary data.</text>
</comment>
<name>A0A8T2Q5E5_CERRI</name>